<dbReference type="PANTHER" id="PTHR13774">
    <property type="entry name" value="PHENAZINE BIOSYNTHESIS PROTEIN"/>
    <property type="match status" value="1"/>
</dbReference>
<organism evidence="2 3">
    <name type="scientific">Tothia fuscella</name>
    <dbReference type="NCBI Taxonomy" id="1048955"/>
    <lineage>
        <taxon>Eukaryota</taxon>
        <taxon>Fungi</taxon>
        <taxon>Dikarya</taxon>
        <taxon>Ascomycota</taxon>
        <taxon>Pezizomycotina</taxon>
        <taxon>Dothideomycetes</taxon>
        <taxon>Pleosporomycetidae</taxon>
        <taxon>Venturiales</taxon>
        <taxon>Cylindrosympodiaceae</taxon>
        <taxon>Tothia</taxon>
    </lineage>
</organism>
<comment type="caution">
    <text evidence="2">The sequence shown here is derived from an EMBL/GenBank/DDBJ whole genome shotgun (WGS) entry which is preliminary data.</text>
</comment>
<evidence type="ECO:0000256" key="1">
    <source>
        <dbReference type="PIRSR" id="PIRSR016184-1"/>
    </source>
</evidence>
<dbReference type="GO" id="GO:0005737">
    <property type="term" value="C:cytoplasm"/>
    <property type="evidence" value="ECO:0007669"/>
    <property type="project" value="TreeGrafter"/>
</dbReference>
<evidence type="ECO:0000313" key="2">
    <source>
        <dbReference type="EMBL" id="KAF2419768.1"/>
    </source>
</evidence>
<evidence type="ECO:0000313" key="3">
    <source>
        <dbReference type="Proteomes" id="UP000800235"/>
    </source>
</evidence>
<dbReference type="Gene3D" id="3.10.310.10">
    <property type="entry name" value="Diaminopimelate Epimerase, Chain A, domain 1"/>
    <property type="match status" value="2"/>
</dbReference>
<feature type="active site" evidence="1">
    <location>
        <position position="54"/>
    </location>
</feature>
<reference evidence="2" key="1">
    <citation type="journal article" date="2020" name="Stud. Mycol.">
        <title>101 Dothideomycetes genomes: a test case for predicting lifestyles and emergence of pathogens.</title>
        <authorList>
            <person name="Haridas S."/>
            <person name="Albert R."/>
            <person name="Binder M."/>
            <person name="Bloem J."/>
            <person name="Labutti K."/>
            <person name="Salamov A."/>
            <person name="Andreopoulos B."/>
            <person name="Baker S."/>
            <person name="Barry K."/>
            <person name="Bills G."/>
            <person name="Bluhm B."/>
            <person name="Cannon C."/>
            <person name="Castanera R."/>
            <person name="Culley D."/>
            <person name="Daum C."/>
            <person name="Ezra D."/>
            <person name="Gonzalez J."/>
            <person name="Henrissat B."/>
            <person name="Kuo A."/>
            <person name="Liang C."/>
            <person name="Lipzen A."/>
            <person name="Lutzoni F."/>
            <person name="Magnuson J."/>
            <person name="Mondo S."/>
            <person name="Nolan M."/>
            <person name="Ohm R."/>
            <person name="Pangilinan J."/>
            <person name="Park H.-J."/>
            <person name="Ramirez L."/>
            <person name="Alfaro M."/>
            <person name="Sun H."/>
            <person name="Tritt A."/>
            <person name="Yoshinaga Y."/>
            <person name="Zwiers L.-H."/>
            <person name="Turgeon B."/>
            <person name="Goodwin S."/>
            <person name="Spatafora J."/>
            <person name="Crous P."/>
            <person name="Grigoriev I."/>
        </authorList>
    </citation>
    <scope>NUCLEOTIDE SEQUENCE</scope>
    <source>
        <strain evidence="2">CBS 130266</strain>
    </source>
</reference>
<keyword evidence="3" id="KW-1185">Reference proteome</keyword>
<dbReference type="SUPFAM" id="SSF54506">
    <property type="entry name" value="Diaminopimelate epimerase-like"/>
    <property type="match status" value="1"/>
</dbReference>
<proteinExistence type="predicted"/>
<accession>A0A9P4TT90</accession>
<dbReference type="AlphaFoldDB" id="A0A9P4TT90"/>
<protein>
    <submittedName>
        <fullName evidence="2">Diaminopimelate epimerase-like protein</fullName>
    </submittedName>
</protein>
<dbReference type="Pfam" id="PF02567">
    <property type="entry name" value="PhzC-PhzF"/>
    <property type="match status" value="2"/>
</dbReference>
<dbReference type="Proteomes" id="UP000800235">
    <property type="component" value="Unassembled WGS sequence"/>
</dbReference>
<dbReference type="InterPro" id="IPR003719">
    <property type="entry name" value="Phenazine_PhzF-like"/>
</dbReference>
<dbReference type="OrthoDB" id="75169at2759"/>
<gene>
    <name evidence="2" type="ORF">EJ08DRAFT_702729</name>
</gene>
<name>A0A9P4TT90_9PEZI</name>
<dbReference type="PIRSF" id="PIRSF016184">
    <property type="entry name" value="PhzC_PhzF"/>
    <property type="match status" value="1"/>
</dbReference>
<dbReference type="GO" id="GO:0016853">
    <property type="term" value="F:isomerase activity"/>
    <property type="evidence" value="ECO:0007669"/>
    <property type="project" value="TreeGrafter"/>
</dbReference>
<dbReference type="PANTHER" id="PTHR13774:SF32">
    <property type="entry name" value="ANTISENSE-ENHANCING SEQUENCE 1"/>
    <property type="match status" value="1"/>
</dbReference>
<sequence length="292" mass="32087">MAPLTISYTVLDVFTQTPWSRGNPLAIVPLNSTNPALITQEQKQLIAREFNFSETTFLYVEDDENGSGGTTRIKFDIFTKTVEVPFAGHPTIGTAFYCFEHVFPRGTTEGGTGEVHRFGKGLILKEEVLESHPELETVGSTLQDGYQIISIAKGLYFVPIEVPSLEVMATLRPAKPPPMSHLLDYDFAGAIGGLMFYHELSREGLRRTFRVRRMTSLGEEDPATGSAACAFGVWMSGKRGISGPFRYEIEQGVEMGRASTIVVDVDFSTDGKPEKVVLSGHAVRAMKGELNI</sequence>
<dbReference type="EMBL" id="MU007116">
    <property type="protein sequence ID" value="KAF2419768.1"/>
    <property type="molecule type" value="Genomic_DNA"/>
</dbReference>